<dbReference type="EMBL" id="JARXIC010000016">
    <property type="protein sequence ID" value="MDQ8194989.1"/>
    <property type="molecule type" value="Genomic_DNA"/>
</dbReference>
<reference evidence="2 3" key="1">
    <citation type="submission" date="2023-04" db="EMBL/GenBank/DDBJ databases">
        <title>A novel bacteria isolated from coastal sediment.</title>
        <authorList>
            <person name="Liu X.-J."/>
            <person name="Du Z.-J."/>
        </authorList>
    </citation>
    <scope>NUCLEOTIDE SEQUENCE [LARGE SCALE GENOMIC DNA]</scope>
    <source>
        <strain evidence="2 3">SDUM461004</strain>
    </source>
</reference>
<protein>
    <submittedName>
        <fullName evidence="2">Type II toxin-antitoxin system VapC family toxin</fullName>
    </submittedName>
</protein>
<dbReference type="CDD" id="cd09874">
    <property type="entry name" value="PIN_MT3492-like"/>
    <property type="match status" value="1"/>
</dbReference>
<sequence length="154" mass="17558">MNISHYFDTSSLLKLYNEENGSRETVAIAQSQAILPLSFIGEMELRNSLRVLYGRQRIHAEELEQALLYIDEDIANGRLLRLRPDPLLIENESFELSRCHSAAIFCRTLDILHVATAIVSKITTFVTCDKRQAQLAEQTGLQVNYIDLSKTFKN</sequence>
<dbReference type="SUPFAM" id="SSF88723">
    <property type="entry name" value="PIN domain-like"/>
    <property type="match status" value="1"/>
</dbReference>
<keyword evidence="3" id="KW-1185">Reference proteome</keyword>
<dbReference type="RefSeq" id="WP_308985449.1">
    <property type="nucleotide sequence ID" value="NZ_JARXIC010000016.1"/>
</dbReference>
<evidence type="ECO:0000313" key="2">
    <source>
        <dbReference type="EMBL" id="MDQ8194989.1"/>
    </source>
</evidence>
<dbReference type="InterPro" id="IPR002716">
    <property type="entry name" value="PIN_dom"/>
</dbReference>
<evidence type="ECO:0000313" key="3">
    <source>
        <dbReference type="Proteomes" id="UP001243717"/>
    </source>
</evidence>
<evidence type="ECO:0000259" key="1">
    <source>
        <dbReference type="Pfam" id="PF01850"/>
    </source>
</evidence>
<feature type="domain" description="PIN" evidence="1">
    <location>
        <begin position="6"/>
        <end position="137"/>
    </location>
</feature>
<organism evidence="2 3">
    <name type="scientific">Thalassobacterium sedimentorum</name>
    <dbReference type="NCBI Taxonomy" id="3041258"/>
    <lineage>
        <taxon>Bacteria</taxon>
        <taxon>Pseudomonadati</taxon>
        <taxon>Verrucomicrobiota</taxon>
        <taxon>Opitutia</taxon>
        <taxon>Puniceicoccales</taxon>
        <taxon>Coraliomargaritaceae</taxon>
        <taxon>Thalassobacterium</taxon>
    </lineage>
</organism>
<name>A0ABU1AK16_9BACT</name>
<accession>A0ABU1AK16</accession>
<dbReference type="Proteomes" id="UP001243717">
    <property type="component" value="Unassembled WGS sequence"/>
</dbReference>
<dbReference type="InterPro" id="IPR029060">
    <property type="entry name" value="PIN-like_dom_sf"/>
</dbReference>
<dbReference type="Gene3D" id="3.40.50.1010">
    <property type="entry name" value="5'-nuclease"/>
    <property type="match status" value="1"/>
</dbReference>
<comment type="caution">
    <text evidence="2">The sequence shown here is derived from an EMBL/GenBank/DDBJ whole genome shotgun (WGS) entry which is preliminary data.</text>
</comment>
<gene>
    <name evidence="2" type="ORF">QEH59_11170</name>
</gene>
<dbReference type="Pfam" id="PF01850">
    <property type="entry name" value="PIN"/>
    <property type="match status" value="1"/>
</dbReference>
<proteinExistence type="predicted"/>